<feature type="transmembrane region" description="Helical" evidence="1">
    <location>
        <begin position="32"/>
        <end position="48"/>
    </location>
</feature>
<feature type="transmembrane region" description="Helical" evidence="1">
    <location>
        <begin position="78"/>
        <end position="95"/>
    </location>
</feature>
<evidence type="ECO:0000313" key="6">
    <source>
        <dbReference type="Proteomes" id="UP000276249"/>
    </source>
</evidence>
<proteinExistence type="predicted"/>
<protein>
    <submittedName>
        <fullName evidence="2">Uncharacterized protein</fullName>
    </submittedName>
</protein>
<evidence type="ECO:0000313" key="5">
    <source>
        <dbReference type="Proteomes" id="UP000238378"/>
    </source>
</evidence>
<dbReference type="EMBL" id="JAVLAQ010000001">
    <property type="protein sequence ID" value="MDT6990270.1"/>
    <property type="molecule type" value="Genomic_DNA"/>
</dbReference>
<dbReference type="EMBL" id="PVOB01000012">
    <property type="protein sequence ID" value="PRO96109.1"/>
    <property type="molecule type" value="Genomic_DNA"/>
</dbReference>
<gene>
    <name evidence="3" type="ORF">C6Y08_01060</name>
    <name evidence="4" type="ORF">D6U18_05005</name>
    <name evidence="2" type="ORF">RI536_09140</name>
</gene>
<keyword evidence="5" id="KW-1185">Reference proteome</keyword>
<organism evidence="2 7">
    <name type="scientific">Lactiplantibacillus pentosus</name>
    <name type="common">Lactobacillus pentosus</name>
    <dbReference type="NCBI Taxonomy" id="1589"/>
    <lineage>
        <taxon>Bacteria</taxon>
        <taxon>Bacillati</taxon>
        <taxon>Bacillota</taxon>
        <taxon>Bacilli</taxon>
        <taxon>Lactobacillales</taxon>
        <taxon>Lactobacillaceae</taxon>
        <taxon>Lactiplantibacillus</taxon>
    </lineage>
</organism>
<name>A0A3M6L777_LACPE</name>
<dbReference type="AlphaFoldDB" id="A0A3M6L777"/>
<feature type="transmembrane region" description="Helical" evidence="1">
    <location>
        <begin position="55"/>
        <end position="72"/>
    </location>
</feature>
<reference evidence="2" key="3">
    <citation type="submission" date="2023-08" db="EMBL/GenBank/DDBJ databases">
        <authorList>
            <person name="Page C.A."/>
            <person name="Perez-Diaz I.M."/>
        </authorList>
    </citation>
    <scope>NUCLEOTIDE SEQUENCE</scope>
    <source>
        <strain evidence="2">7.8.46</strain>
    </source>
</reference>
<evidence type="ECO:0000313" key="2">
    <source>
        <dbReference type="EMBL" id="MDT6990270.1"/>
    </source>
</evidence>
<feature type="transmembrane region" description="Helical" evidence="1">
    <location>
        <begin position="7"/>
        <end position="26"/>
    </location>
</feature>
<dbReference type="RefSeq" id="WP_105960707.1">
    <property type="nucleotide sequence ID" value="NZ_CP032654.1"/>
</dbReference>
<keyword evidence="1" id="KW-0812">Transmembrane</keyword>
<reference evidence="3 5" key="1">
    <citation type="submission" date="2018-03" db="EMBL/GenBank/DDBJ databases">
        <title>Draft Genome Sequences of six Lactobacillus pentosus Strains Isolated from Brines of Traditionally Fermented Spanish-Style Green Table Olives.</title>
        <authorList>
            <person name="Calero-Delgado B."/>
            <person name="Martin-Platero A.M."/>
            <person name="Perez-Pulido A.J."/>
            <person name="Benitez-Cabello A."/>
            <person name="Casimiro-Soriguer C.S."/>
            <person name="Martinez-Bueno M."/>
            <person name="Arroyo-Lopez F.N."/>
            <person name="Rodriguez-Gomez F."/>
            <person name="Bautista-Gallego J."/>
            <person name="Garrido-Fernandez A."/>
            <person name="Jimenez-Diaz R."/>
        </authorList>
    </citation>
    <scope>NUCLEOTIDE SEQUENCE [LARGE SCALE GENOMIC DNA]</scope>
    <source>
        <strain evidence="3 5">IG2</strain>
    </source>
</reference>
<dbReference type="Proteomes" id="UP000238378">
    <property type="component" value="Unassembled WGS sequence"/>
</dbReference>
<keyword evidence="1" id="KW-0472">Membrane</keyword>
<evidence type="ECO:0000313" key="4">
    <source>
        <dbReference type="EMBL" id="RMW49786.1"/>
    </source>
</evidence>
<comment type="caution">
    <text evidence="2">The sequence shown here is derived from an EMBL/GenBank/DDBJ whole genome shotgun (WGS) entry which is preliminary data.</text>
</comment>
<sequence>MINLKKTVWVKGGAILIALVFVVLMFRVDKDMLWLAYAFALLALPRPRQKYPKSADNWYYLAFLLFCFAYLLRENVVGNIGIIVAVIAFSPALLVKRNNRDKK</sequence>
<dbReference type="EMBL" id="RDCJ01000051">
    <property type="protein sequence ID" value="RMW49786.1"/>
    <property type="molecule type" value="Genomic_DNA"/>
</dbReference>
<evidence type="ECO:0000313" key="3">
    <source>
        <dbReference type="EMBL" id="PRO96109.1"/>
    </source>
</evidence>
<evidence type="ECO:0000256" key="1">
    <source>
        <dbReference type="SAM" id="Phobius"/>
    </source>
</evidence>
<evidence type="ECO:0000313" key="7">
    <source>
        <dbReference type="Proteomes" id="UP001267003"/>
    </source>
</evidence>
<keyword evidence="1" id="KW-1133">Transmembrane helix</keyword>
<accession>A0A3M6L777</accession>
<dbReference type="Proteomes" id="UP000276249">
    <property type="component" value="Unassembled WGS sequence"/>
</dbReference>
<reference evidence="4 6" key="2">
    <citation type="submission" date="2018-10" db="EMBL/GenBank/DDBJ databases">
        <title>Genome sequences of five Lactobacillus pentosus strains isolated from brines of traditionally fermented spanish-style green table olives and differences between them.</title>
        <authorList>
            <person name="Jimenez Diaz R."/>
        </authorList>
    </citation>
    <scope>NUCLEOTIDE SEQUENCE [LARGE SCALE GENOMIC DNA]</scope>
    <source>
        <strain evidence="4 6">IG10</strain>
    </source>
</reference>
<dbReference type="Proteomes" id="UP001267003">
    <property type="component" value="Unassembled WGS sequence"/>
</dbReference>